<dbReference type="EMBL" id="QGKX02000095">
    <property type="protein sequence ID" value="KAF3575157.1"/>
    <property type="molecule type" value="Genomic_DNA"/>
</dbReference>
<proteinExistence type="predicted"/>
<comment type="caution">
    <text evidence="3">The sequence shown here is derived from an EMBL/GenBank/DDBJ whole genome shotgun (WGS) entry which is preliminary data.</text>
</comment>
<dbReference type="SUPFAM" id="SSF52058">
    <property type="entry name" value="L domain-like"/>
    <property type="match status" value="1"/>
</dbReference>
<dbReference type="InterPro" id="IPR032675">
    <property type="entry name" value="LRR_dom_sf"/>
</dbReference>
<protein>
    <recommendedName>
        <fullName evidence="2">Disease resistance R13L4/SHOC-2-like LRR domain-containing protein</fullName>
    </recommendedName>
</protein>
<evidence type="ECO:0000313" key="4">
    <source>
        <dbReference type="Proteomes" id="UP000712600"/>
    </source>
</evidence>
<feature type="domain" description="Disease resistance R13L4/SHOC-2-like LRR" evidence="2">
    <location>
        <begin position="15"/>
        <end position="243"/>
    </location>
</feature>
<dbReference type="PANTHER" id="PTHR47186">
    <property type="entry name" value="LEUCINE-RICH REPEAT-CONTAINING PROTEIN 57"/>
    <property type="match status" value="1"/>
</dbReference>
<dbReference type="AlphaFoldDB" id="A0A8S9RT53"/>
<reference evidence="3" key="1">
    <citation type="submission" date="2019-12" db="EMBL/GenBank/DDBJ databases">
        <title>Genome sequencing and annotation of Brassica cretica.</title>
        <authorList>
            <person name="Studholme D.J."/>
            <person name="Sarris P."/>
        </authorList>
    </citation>
    <scope>NUCLEOTIDE SEQUENCE</scope>
    <source>
        <strain evidence="3">PFS-109/04</strain>
        <tissue evidence="3">Leaf</tissue>
    </source>
</reference>
<sequence length="339" mass="38594">MYVPTLVVLDLSGNLGLSELPQLKLISLRYLDLSRTSLEQFHVGLQELTKLIHLNLESTRKLKSILGIANLSSLRSLGLEGSNKTLDVSLLKELQLVEYLENLTIEVSSGMVLEQLLSCHMLVKCIQKMGLNNLGESTRILTLPTMCVLRRLNVSGCRMGEIQIERTTQNFQNLSRIDICVCYRLKDLTWLVFAPNLVDLRVKYSNQLEEIINEEVAARVAGGRVPFQKLRNLNLSHSQMLKSIYWSPLSFPCLSKIIIAGCPMLRQLPLDSDSVVRFEVFFIEYREEEWIKEVDWKDEATQLRFLPFCKLGPDPTVTPNKYNSQTRSINSVVGVTYTV</sequence>
<accession>A0A8S9RT53</accession>
<gene>
    <name evidence="3" type="ORF">F2Q69_00061438</name>
</gene>
<dbReference type="Proteomes" id="UP000712600">
    <property type="component" value="Unassembled WGS sequence"/>
</dbReference>
<keyword evidence="1" id="KW-0677">Repeat</keyword>
<evidence type="ECO:0000259" key="2">
    <source>
        <dbReference type="Pfam" id="PF23598"/>
    </source>
</evidence>
<organism evidence="3 4">
    <name type="scientific">Brassica cretica</name>
    <name type="common">Mustard</name>
    <dbReference type="NCBI Taxonomy" id="69181"/>
    <lineage>
        <taxon>Eukaryota</taxon>
        <taxon>Viridiplantae</taxon>
        <taxon>Streptophyta</taxon>
        <taxon>Embryophyta</taxon>
        <taxon>Tracheophyta</taxon>
        <taxon>Spermatophyta</taxon>
        <taxon>Magnoliopsida</taxon>
        <taxon>eudicotyledons</taxon>
        <taxon>Gunneridae</taxon>
        <taxon>Pentapetalae</taxon>
        <taxon>rosids</taxon>
        <taxon>malvids</taxon>
        <taxon>Brassicales</taxon>
        <taxon>Brassicaceae</taxon>
        <taxon>Brassiceae</taxon>
        <taxon>Brassica</taxon>
    </lineage>
</organism>
<dbReference type="InterPro" id="IPR055414">
    <property type="entry name" value="LRR_R13L4/SHOC2-like"/>
</dbReference>
<dbReference type="Pfam" id="PF23598">
    <property type="entry name" value="LRR_14"/>
    <property type="match status" value="1"/>
</dbReference>
<evidence type="ECO:0000256" key="1">
    <source>
        <dbReference type="ARBA" id="ARBA00022737"/>
    </source>
</evidence>
<dbReference type="Gene3D" id="3.80.10.10">
    <property type="entry name" value="Ribonuclease Inhibitor"/>
    <property type="match status" value="2"/>
</dbReference>
<evidence type="ECO:0000313" key="3">
    <source>
        <dbReference type="EMBL" id="KAF3575157.1"/>
    </source>
</evidence>
<dbReference type="PANTHER" id="PTHR47186:SF20">
    <property type="entry name" value="DISEASE RESISTANCE PROTEIN RPS5-LIKE"/>
    <property type="match status" value="1"/>
</dbReference>
<name>A0A8S9RT53_BRACR</name>